<dbReference type="EMBL" id="LT629695">
    <property type="protein sequence ID" value="SDH80007.1"/>
    <property type="molecule type" value="Genomic_DNA"/>
</dbReference>
<accession>A0A1G8FD12</accession>
<keyword evidence="1" id="KW-1133">Transmembrane helix</keyword>
<evidence type="ECO:0000313" key="3">
    <source>
        <dbReference type="Proteomes" id="UP000198822"/>
    </source>
</evidence>
<evidence type="ECO:0008006" key="4">
    <source>
        <dbReference type="Google" id="ProtNLM"/>
    </source>
</evidence>
<dbReference type="Proteomes" id="UP000198822">
    <property type="component" value="Chromosome I"/>
</dbReference>
<gene>
    <name evidence="2" type="ORF">SAMN04489720_2431</name>
</gene>
<keyword evidence="1" id="KW-0812">Transmembrane</keyword>
<protein>
    <recommendedName>
        <fullName evidence="4">DUF4190 domain-containing protein</fullName>
    </recommendedName>
</protein>
<feature type="transmembrane region" description="Helical" evidence="1">
    <location>
        <begin position="12"/>
        <end position="42"/>
    </location>
</feature>
<dbReference type="RefSeq" id="WP_092505354.1">
    <property type="nucleotide sequence ID" value="NZ_LT629695.1"/>
</dbReference>
<dbReference type="AlphaFoldDB" id="A0A1G8FD12"/>
<dbReference type="STRING" id="399736.SAMN04489720_2431"/>
<evidence type="ECO:0000256" key="1">
    <source>
        <dbReference type="SAM" id="Phobius"/>
    </source>
</evidence>
<name>A0A1G8FD12_9MICO</name>
<organism evidence="2 3">
    <name type="scientific">Agrococcus jejuensis</name>
    <dbReference type="NCBI Taxonomy" id="399736"/>
    <lineage>
        <taxon>Bacteria</taxon>
        <taxon>Bacillati</taxon>
        <taxon>Actinomycetota</taxon>
        <taxon>Actinomycetes</taxon>
        <taxon>Micrococcales</taxon>
        <taxon>Microbacteriaceae</taxon>
        <taxon>Agrococcus</taxon>
    </lineage>
</organism>
<keyword evidence="3" id="KW-1185">Reference proteome</keyword>
<evidence type="ECO:0000313" key="2">
    <source>
        <dbReference type="EMBL" id="SDH80007.1"/>
    </source>
</evidence>
<keyword evidence="1" id="KW-0472">Membrane</keyword>
<feature type="transmembrane region" description="Helical" evidence="1">
    <location>
        <begin position="63"/>
        <end position="90"/>
    </location>
</feature>
<dbReference type="OrthoDB" id="4794509at2"/>
<reference evidence="3" key="1">
    <citation type="submission" date="2016-10" db="EMBL/GenBank/DDBJ databases">
        <authorList>
            <person name="Varghese N."/>
            <person name="Submissions S."/>
        </authorList>
    </citation>
    <scope>NUCLEOTIDE SEQUENCE [LARGE SCALE GENOMIC DNA]</scope>
    <source>
        <strain evidence="3">DSM 22002</strain>
    </source>
</reference>
<sequence length="93" mass="9558">MSTNQVQGASSAWSITSLVIGIASIFMGWTFLAPIAGIVVGVMAKGREPHARTMANWGIGLNVVMLVGSLLLWILFGGAILALLGIGAFASVS</sequence>
<proteinExistence type="predicted"/>